<keyword evidence="14" id="KW-0175">Coiled coil</keyword>
<dbReference type="FunFam" id="1.10.510.10:FF:000380">
    <property type="entry name" value="Serine/threonine-protein kinase ppk15"/>
    <property type="match status" value="1"/>
</dbReference>
<sequence length="2037" mass="227535">MPYIAASDFTTVDRSNIENPIEEFHYSLIVTSKYGHCRLVFPGAVPSPETATLPPALKLPLPGAASPDFALSLPPSSTRRPPPPHLRLVLYHLLCPLPHSSPAQHPLPVGLQRLHCQGAVLWGFPFSSSFLATRRWSIRCRVDIVLAAGPHPTSNRNCAHPSWCTAAQLGANATKPLIVLDDELVRDSLAAVSRPPPTACVRHRHRSPSSPHPAGIATLRQPVDLYTDERRLWLINMEPQWQAYQDPSAGRPAQYNNGLGSHPPQLTPKYTGQPQQTQPPLGYTYESYQTPTAAAKAPSMGSHSKSVSMASSPAATPHNRDYVTDADTPMEDADPYNRSKYPTRSSQHVRPSSQYFPTEESSAARKYSPMNILSPPAPYNVSPGKTQSSHGYPSSGTDSSRQQSPTRLNNYSSASHAYQSPPSASRAPRLPPVQASDMSPERFYPQSATAQLNAVFGQDTNPPHPVPQQNTPPRPAAGHGPVPKFKKINSTQELHPRINSQPPYRRANPEGGFISPLQALTTHLPASYRICNPTFKYESSRNPRRVLTKPSKGVKNDGYDNEDSDYILYVNDILGSEEGGHKNRYLILDVLGQGTFGQVVKCQNLRTQEVVAVKVVKNKTAYFNQSMMEVSVLDLLNSKYDKNDDHHILRLKDTFIHRQHLCLVFELLSVNLYELIKQNQFRGLSTTLVRVFAQQLLNGLSLLNKARLIHCDLKPENILLKNLESPIIKIIDFGSACDERQTVYTYIQSRFYRSPEVLLGLPYSSAIDMWSLGCIVVELFLGLPLFPGSSEYNQVSRIVEMLGMPPTWMLEMGKQSGEFFEKTHDEYGRKTYRLKSMEQYSREHNTKEQPSKKYFQASTLEEIIRSYAMPRKNMKPAEIERELNNRVAFIDFVRGLLSINPLERWSPQQAKLHPFITQQKFTGPFVPPMNLRYSSVNKTVAPGVQQQQQAEAASKQRAAQAAQAQAQSAAQSAYAMQMGYHSPSHNQAPPMYNGMYAGHQGAPPPYGSQPPGYGHQMGMMQGQMPQSQYAPSQSLYAQATTRAGRQRASTMDQQQGGIPPTIQRVASHLDPNAPIRLQPSPAYYPPPPDSYGESSAASARRRGSRAGAGQRNRDFIRTLEDGALGDGHQQSTGQPLLIDCRTASTSTESGNAEGRAALLISREKEKSNGQTTAKMSRFFHGGASDSDSSSSDEEELYSDREEEEVSSEEESSEEEESADEEESSSEEEAGPRGASAFLRDASESEESEDEERVTVVKSAKDKRLEELEGTIKLIENAEKINDWAVISTEFDKLNRQIPKVTQSGPVPKIYIKAIADLEDFLNEAIAKQKVSTKKMNASNAKGLNAVKQRIKKNNKEYQTEIDKYRENKEGYFEAAQEQEAAPAAAPRPRVNRVERLETLTVATPDEEGFATVGRGGKTLQYTPESILKHLRLIIESRGKKNTDRVEQIKTMEKLLEVAQTPYQRIRIYLTLISTRFDLSSHSTSNYMSSEQWGSAERELTTLLSVLEENRDYIVTEGAEEWEDDDKAPQPAAGESLHIPGSIVSFVERLDDELTRSLQHIDPHTAEYIERLSDEQKLYNNIVRAQLYVEELGKSDKSEPRQDSINRIVMRRLEHVYFKPSQVVSILEDSTWKAIPENLDSVVTPRGKIADVPTLVQTLCNYLFQNSDGIIKARAMLCQIFFLALHDQYYRARDLMLMSHLTENIANFDVSTQILFNRTLVQIGLCAFRAGLIYEAQNTLGEICGSGRQKELLAQGIIMQRYSTVSPEQEKLERQRQLPFHMHINLELLECIYLTSSMFLEVPLMAQTSSSPEMKRRIISKTFRRMLDYNERQVFTGPPENTRDGVIMSAKFLAAGDWKKASSLLNSIKIWDLMAQPDKIKAMLAQQIQEEGLRTYLFTYAPFYDTLSIATLAEMFELSEKKISSIISRMISHEELAAALDQVNNAIVFRKGVELSRLQSQVVTLADKSMSLLESNEKTLEQRTQGMANAFQREHGPGRGGRGRGGGQGRGGLRLPQQGRRPGGQQFSGGALGSAIKA</sequence>
<dbReference type="GO" id="GO:0005852">
    <property type="term" value="C:eukaryotic translation initiation factor 3 complex"/>
    <property type="evidence" value="ECO:0007669"/>
    <property type="project" value="UniProtKB-UniRule"/>
</dbReference>
<name>V5FC35_BYSSN</name>
<dbReference type="CDD" id="cd14212">
    <property type="entry name" value="PKc_YAK1"/>
    <property type="match status" value="1"/>
</dbReference>
<evidence type="ECO:0000256" key="15">
    <source>
        <dbReference type="SAM" id="MobiDB-lite"/>
    </source>
</evidence>
<dbReference type="SUPFAM" id="SSF46785">
    <property type="entry name" value="Winged helix' DNA-binding domain"/>
    <property type="match status" value="1"/>
</dbReference>
<comment type="function">
    <text evidence="12">Component of the eukaryotic translation initiation factor 3 (eIF-3) complex, which is involved in protein synthesis of a specialized repertoire of mRNAs and, together with other initiation factors, stimulates binding of mRNA and methionyl-tRNAi to the 40S ribosome. The eIF-3 complex specifically targets and initiates translation of a subset of mRNAs involved in cell proliferation.</text>
</comment>
<dbReference type="InterPro" id="IPR008905">
    <property type="entry name" value="EIF3C_N_dom"/>
</dbReference>
<dbReference type="Gene3D" id="1.10.10.10">
    <property type="entry name" value="Winged helix-like DNA-binding domain superfamily/Winged helix DNA-binding domain"/>
    <property type="match status" value="1"/>
</dbReference>
<dbReference type="Proteomes" id="UP000018001">
    <property type="component" value="Unassembled WGS sequence"/>
</dbReference>
<evidence type="ECO:0000256" key="14">
    <source>
        <dbReference type="SAM" id="Coils"/>
    </source>
</evidence>
<dbReference type="Gene3D" id="1.10.510.10">
    <property type="entry name" value="Transferase(Phosphotransferase) domain 1"/>
    <property type="match status" value="1"/>
</dbReference>
<dbReference type="InterPro" id="IPR017441">
    <property type="entry name" value="Protein_kinase_ATP_BS"/>
</dbReference>
<dbReference type="GO" id="GO:0004674">
    <property type="term" value="F:protein serine/threonine kinase activity"/>
    <property type="evidence" value="ECO:0007669"/>
    <property type="project" value="UniProtKB-KW"/>
</dbReference>
<keyword evidence="5 12" id="KW-0396">Initiation factor</keyword>
<feature type="region of interest" description="Disordered" evidence="15">
    <location>
        <begin position="195"/>
        <end position="216"/>
    </location>
</feature>
<evidence type="ECO:0000256" key="9">
    <source>
        <dbReference type="ARBA" id="ARBA00022777"/>
    </source>
</evidence>
<dbReference type="HAMAP" id="MF_03002">
    <property type="entry name" value="eIF3c"/>
    <property type="match status" value="1"/>
</dbReference>
<dbReference type="InterPro" id="IPR008271">
    <property type="entry name" value="Ser/Thr_kinase_AS"/>
</dbReference>
<feature type="compositionally biased region" description="Polar residues" evidence="15">
    <location>
        <begin position="383"/>
        <end position="418"/>
    </location>
</feature>
<feature type="region of interest" description="Disordered" evidence="15">
    <location>
        <begin position="245"/>
        <end position="440"/>
    </location>
</feature>
<dbReference type="OrthoDB" id="29647at2759"/>
<dbReference type="GO" id="GO:0016282">
    <property type="term" value="C:eukaryotic 43S preinitiation complex"/>
    <property type="evidence" value="ECO:0007669"/>
    <property type="project" value="UniProtKB-UniRule"/>
</dbReference>
<protein>
    <recommendedName>
        <fullName evidence="12">Eukaryotic translation initiation factor 3 subunit C</fullName>
        <shortName evidence="12">eIF3c</shortName>
    </recommendedName>
    <alternativeName>
        <fullName evidence="12">Eukaryotic translation initiation factor 3 93 kDa subunit homolog</fullName>
        <shortName evidence="12">eIF3 p93</shortName>
    </alternativeName>
    <alternativeName>
        <fullName evidence="12">Translation initiation factor eIF3, p93 subunit homolog</fullName>
    </alternativeName>
</protein>
<dbReference type="eggNOG" id="KOG1076">
    <property type="taxonomic scope" value="Eukaryota"/>
</dbReference>
<comment type="caution">
    <text evidence="18">The sequence shown here is derived from an EMBL/GenBank/DDBJ whole genome shotgun (WGS) entry which is preliminary data.</text>
</comment>
<keyword evidence="10 13" id="KW-0067">ATP-binding</keyword>
<dbReference type="GO" id="GO:0001732">
    <property type="term" value="P:formation of cytoplasmic translation initiation complex"/>
    <property type="evidence" value="ECO:0007669"/>
    <property type="project" value="UniProtKB-UniRule"/>
</dbReference>
<dbReference type="Pfam" id="PF01399">
    <property type="entry name" value="PCI"/>
    <property type="match status" value="1"/>
</dbReference>
<dbReference type="SMART" id="SM00088">
    <property type="entry name" value="PINT"/>
    <property type="match status" value="1"/>
</dbReference>
<dbReference type="GO" id="GO:0031369">
    <property type="term" value="F:translation initiation factor binding"/>
    <property type="evidence" value="ECO:0007669"/>
    <property type="project" value="InterPro"/>
</dbReference>
<feature type="compositionally biased region" description="Polar residues" evidence="15">
    <location>
        <begin position="301"/>
        <end position="314"/>
    </location>
</feature>
<gene>
    <name evidence="12" type="primary">NIP1</name>
    <name evidence="18" type="ORF">PVAR5_3030</name>
</gene>
<evidence type="ECO:0000256" key="11">
    <source>
        <dbReference type="ARBA" id="ARBA00022917"/>
    </source>
</evidence>
<evidence type="ECO:0000256" key="6">
    <source>
        <dbReference type="ARBA" id="ARBA00022553"/>
    </source>
</evidence>
<evidence type="ECO:0000256" key="2">
    <source>
        <dbReference type="ARBA" id="ARBA00008867"/>
    </source>
</evidence>
<evidence type="ECO:0000313" key="18">
    <source>
        <dbReference type="EMBL" id="GAD94404.1"/>
    </source>
</evidence>
<dbReference type="Pfam" id="PF00069">
    <property type="entry name" value="Pkinase"/>
    <property type="match status" value="1"/>
</dbReference>
<dbReference type="FunFam" id="1.10.10.10:FF:000300">
    <property type="entry name" value="Eukaryotic translation initiation factor 3 subunit C"/>
    <property type="match status" value="1"/>
</dbReference>
<dbReference type="PROSITE" id="PS50250">
    <property type="entry name" value="PCI"/>
    <property type="match status" value="1"/>
</dbReference>
<dbReference type="InterPro" id="IPR000719">
    <property type="entry name" value="Prot_kinase_dom"/>
</dbReference>
<dbReference type="GO" id="GO:0003743">
    <property type="term" value="F:translation initiation factor activity"/>
    <property type="evidence" value="ECO:0007669"/>
    <property type="project" value="UniProtKB-UniRule"/>
</dbReference>
<dbReference type="GO" id="GO:0003723">
    <property type="term" value="F:RNA binding"/>
    <property type="evidence" value="ECO:0007669"/>
    <property type="project" value="InterPro"/>
</dbReference>
<feature type="binding site" evidence="13">
    <location>
        <position position="614"/>
    </location>
    <ligand>
        <name>ATP</name>
        <dbReference type="ChEBI" id="CHEBI:30616"/>
    </ligand>
</feature>
<dbReference type="GO" id="GO:0033290">
    <property type="term" value="C:eukaryotic 48S preinitiation complex"/>
    <property type="evidence" value="ECO:0007669"/>
    <property type="project" value="UniProtKB-UniRule"/>
</dbReference>
<keyword evidence="9 18" id="KW-0418">Kinase</keyword>
<feature type="compositionally biased region" description="Low complexity" evidence="15">
    <location>
        <begin position="2012"/>
        <end position="2024"/>
    </location>
</feature>
<comment type="similarity">
    <text evidence="2">Belongs to the protein kinase superfamily. CMGC Ser/Thr protein kinase family. MNB/DYRK subfamily.</text>
</comment>
<feature type="domain" description="PCI" evidence="17">
    <location>
        <begin position="1779"/>
        <end position="1953"/>
    </location>
</feature>
<feature type="compositionally biased region" description="Acidic residues" evidence="15">
    <location>
        <begin position="1190"/>
        <end position="1228"/>
    </location>
</feature>
<evidence type="ECO:0000256" key="1">
    <source>
        <dbReference type="ARBA" id="ARBA00004496"/>
    </source>
</evidence>
<evidence type="ECO:0000256" key="5">
    <source>
        <dbReference type="ARBA" id="ARBA00022540"/>
    </source>
</evidence>
<evidence type="ECO:0000256" key="12">
    <source>
        <dbReference type="HAMAP-Rule" id="MF_03002"/>
    </source>
</evidence>
<comment type="similarity">
    <text evidence="12">Belongs to the eIF-3 subunit C family.</text>
</comment>
<dbReference type="InterPro" id="IPR011009">
    <property type="entry name" value="Kinase-like_dom_sf"/>
</dbReference>
<feature type="region of interest" description="Disordered" evidence="15">
    <location>
        <begin position="1072"/>
        <end position="1113"/>
    </location>
</feature>
<dbReference type="Gene3D" id="3.30.200.20">
    <property type="entry name" value="Phosphorylase Kinase, domain 1"/>
    <property type="match status" value="1"/>
</dbReference>
<dbReference type="InterPro" id="IPR036390">
    <property type="entry name" value="WH_DNA-bd_sf"/>
</dbReference>
<evidence type="ECO:0000256" key="8">
    <source>
        <dbReference type="ARBA" id="ARBA00022741"/>
    </source>
</evidence>
<evidence type="ECO:0000256" key="10">
    <source>
        <dbReference type="ARBA" id="ARBA00022840"/>
    </source>
</evidence>
<evidence type="ECO:0000256" key="13">
    <source>
        <dbReference type="PROSITE-ProRule" id="PRU10141"/>
    </source>
</evidence>
<keyword evidence="11 12" id="KW-0648">Protein biosynthesis</keyword>
<dbReference type="InterPro" id="IPR036388">
    <property type="entry name" value="WH-like_DNA-bd_sf"/>
</dbReference>
<dbReference type="PROSITE" id="PS50011">
    <property type="entry name" value="PROTEIN_KINASE_DOM"/>
    <property type="match status" value="1"/>
</dbReference>
<dbReference type="InParanoid" id="V5FC35"/>
<dbReference type="FunFam" id="3.30.200.20:FF:000087">
    <property type="entry name" value="Dual specificity tyrosine-phosphorylation-regulated kinase 1A"/>
    <property type="match status" value="1"/>
</dbReference>
<feature type="coiled-coil region" evidence="14">
    <location>
        <begin position="1340"/>
        <end position="1381"/>
    </location>
</feature>
<evidence type="ECO:0000259" key="16">
    <source>
        <dbReference type="PROSITE" id="PS50011"/>
    </source>
</evidence>
<dbReference type="InterPro" id="IPR027516">
    <property type="entry name" value="EIF3C"/>
</dbReference>
<evidence type="ECO:0000256" key="4">
    <source>
        <dbReference type="ARBA" id="ARBA00022527"/>
    </source>
</evidence>
<dbReference type="PANTHER" id="PTHR13937">
    <property type="entry name" value="EUKARYOTIC TRANSLATION INITATION FACTOR 3, SUBUNIT 8 EIF3S8 -RELATED"/>
    <property type="match status" value="1"/>
</dbReference>
<dbReference type="PROSITE" id="PS00107">
    <property type="entry name" value="PROTEIN_KINASE_ATP"/>
    <property type="match status" value="1"/>
</dbReference>
<dbReference type="Pfam" id="PF05470">
    <property type="entry name" value="eIF-3c_N"/>
    <property type="match status" value="1"/>
</dbReference>
<organism evidence="18 19">
    <name type="scientific">Byssochlamys spectabilis (strain No. 5 / NBRC 109023)</name>
    <name type="common">Paecilomyces variotii</name>
    <dbReference type="NCBI Taxonomy" id="1356009"/>
    <lineage>
        <taxon>Eukaryota</taxon>
        <taxon>Fungi</taxon>
        <taxon>Dikarya</taxon>
        <taxon>Ascomycota</taxon>
        <taxon>Pezizomycotina</taxon>
        <taxon>Eurotiomycetes</taxon>
        <taxon>Eurotiomycetidae</taxon>
        <taxon>Eurotiales</taxon>
        <taxon>Thermoascaceae</taxon>
        <taxon>Paecilomyces</taxon>
    </lineage>
</organism>
<comment type="subunit">
    <text evidence="12">Component of the eukaryotic translation initiation factor 3 (eIF-3) complex.</text>
</comment>
<feature type="region of interest" description="Disordered" evidence="15">
    <location>
        <begin position="1178"/>
        <end position="1256"/>
    </location>
</feature>
<keyword evidence="6" id="KW-0597">Phosphoprotein</keyword>
<evidence type="ECO:0000256" key="7">
    <source>
        <dbReference type="ARBA" id="ARBA00022679"/>
    </source>
</evidence>
<feature type="compositionally biased region" description="Polar residues" evidence="15">
    <location>
        <begin position="340"/>
        <end position="361"/>
    </location>
</feature>
<dbReference type="SUPFAM" id="SSF56112">
    <property type="entry name" value="Protein kinase-like (PK-like)"/>
    <property type="match status" value="1"/>
</dbReference>
<feature type="compositionally biased region" description="Gly residues" evidence="15">
    <location>
        <begin position="1997"/>
        <end position="2011"/>
    </location>
</feature>
<keyword evidence="19" id="KW-1185">Reference proteome</keyword>
<evidence type="ECO:0000313" key="19">
    <source>
        <dbReference type="Proteomes" id="UP000018001"/>
    </source>
</evidence>
<dbReference type="InterPro" id="IPR000717">
    <property type="entry name" value="PCI_dom"/>
</dbReference>
<reference evidence="19" key="1">
    <citation type="journal article" date="2014" name="Genome Announc.">
        <title>Draft genome sequence of the formaldehyde-resistant fungus Byssochlamys spectabilis No. 5 (anamorph Paecilomyces variotii No. 5) (NBRC109023).</title>
        <authorList>
            <person name="Oka T."/>
            <person name="Ekino K."/>
            <person name="Fukuda K."/>
            <person name="Nomura Y."/>
        </authorList>
    </citation>
    <scope>NUCLEOTIDE SEQUENCE [LARGE SCALE GENOMIC DNA]</scope>
    <source>
        <strain evidence="19">No. 5 / NBRC 109023</strain>
    </source>
</reference>
<feature type="region of interest" description="Disordered" evidence="15">
    <location>
        <begin position="456"/>
        <end position="486"/>
    </location>
</feature>
<accession>V5FC35</accession>
<feature type="compositionally biased region" description="Pro residues" evidence="15">
    <location>
        <begin position="462"/>
        <end position="475"/>
    </location>
</feature>
<dbReference type="SMART" id="SM00220">
    <property type="entry name" value="S_TKc"/>
    <property type="match status" value="1"/>
</dbReference>
<dbReference type="GO" id="GO:0005524">
    <property type="term" value="F:ATP binding"/>
    <property type="evidence" value="ECO:0007669"/>
    <property type="project" value="UniProtKB-UniRule"/>
</dbReference>
<feature type="region of interest" description="Disordered" evidence="15">
    <location>
        <begin position="1025"/>
        <end position="1058"/>
    </location>
</feature>
<feature type="domain" description="Protein kinase" evidence="16">
    <location>
        <begin position="585"/>
        <end position="916"/>
    </location>
</feature>
<evidence type="ECO:0000256" key="3">
    <source>
        <dbReference type="ARBA" id="ARBA00022490"/>
    </source>
</evidence>
<dbReference type="HOGENOM" id="CLU_233321_0_0_1"/>
<keyword evidence="8 13" id="KW-0547">Nucleotide-binding</keyword>
<keyword evidence="4" id="KW-0723">Serine/threonine-protein kinase</keyword>
<dbReference type="PROSITE" id="PS00108">
    <property type="entry name" value="PROTEIN_KINASE_ST"/>
    <property type="match status" value="1"/>
</dbReference>
<feature type="compositionally biased region" description="Low complexity" evidence="15">
    <location>
        <begin position="267"/>
        <end position="285"/>
    </location>
</feature>
<comment type="subcellular location">
    <subcellularLocation>
        <location evidence="1 12">Cytoplasm</location>
    </subcellularLocation>
</comment>
<dbReference type="EMBL" id="BAUL01000090">
    <property type="protein sequence ID" value="GAD94404.1"/>
    <property type="molecule type" value="Genomic_DNA"/>
</dbReference>
<feature type="region of interest" description="Disordered" evidence="15">
    <location>
        <begin position="1990"/>
        <end position="2037"/>
    </location>
</feature>
<evidence type="ECO:0000259" key="17">
    <source>
        <dbReference type="PROSITE" id="PS50250"/>
    </source>
</evidence>
<proteinExistence type="inferred from homology"/>
<feature type="compositionally biased region" description="Low complexity" evidence="15">
    <location>
        <begin position="1037"/>
        <end position="1048"/>
    </location>
</feature>
<keyword evidence="3 12" id="KW-0963">Cytoplasm</keyword>
<dbReference type="eggNOG" id="KOG0667">
    <property type="taxonomic scope" value="Eukaryota"/>
</dbReference>
<keyword evidence="7" id="KW-0808">Transferase</keyword>
<dbReference type="PANTHER" id="PTHR13937:SF0">
    <property type="entry name" value="EUKARYOTIC TRANSLATION INITIATION FACTOR 3 SUBUNIT C-RELATED"/>
    <property type="match status" value="1"/>
</dbReference>